<dbReference type="Proteomes" id="UP000682877">
    <property type="component" value="Chromosome 5"/>
</dbReference>
<keyword evidence="2" id="KW-1185">Reference proteome</keyword>
<proteinExistence type="predicted"/>
<gene>
    <name evidence="1" type="ORF">AARE701A_LOCUS12449</name>
</gene>
<accession>A0A8S2A9I0</accession>
<evidence type="ECO:0000313" key="2">
    <source>
        <dbReference type="Proteomes" id="UP000682877"/>
    </source>
</evidence>
<reference evidence="1" key="1">
    <citation type="submission" date="2021-01" db="EMBL/GenBank/DDBJ databases">
        <authorList>
            <person name="Bezrukov I."/>
        </authorList>
    </citation>
    <scope>NUCLEOTIDE SEQUENCE</scope>
</reference>
<name>A0A8S2A9I0_ARAAE</name>
<dbReference type="AlphaFoldDB" id="A0A8S2A9I0"/>
<dbReference type="EMBL" id="LR999455">
    <property type="protein sequence ID" value="CAE6074782.1"/>
    <property type="molecule type" value="Genomic_DNA"/>
</dbReference>
<organism evidence="1 2">
    <name type="scientific">Arabidopsis arenosa</name>
    <name type="common">Sand rock-cress</name>
    <name type="synonym">Cardaminopsis arenosa</name>
    <dbReference type="NCBI Taxonomy" id="38785"/>
    <lineage>
        <taxon>Eukaryota</taxon>
        <taxon>Viridiplantae</taxon>
        <taxon>Streptophyta</taxon>
        <taxon>Embryophyta</taxon>
        <taxon>Tracheophyta</taxon>
        <taxon>Spermatophyta</taxon>
        <taxon>Magnoliopsida</taxon>
        <taxon>eudicotyledons</taxon>
        <taxon>Gunneridae</taxon>
        <taxon>Pentapetalae</taxon>
        <taxon>rosids</taxon>
        <taxon>malvids</taxon>
        <taxon>Brassicales</taxon>
        <taxon>Brassicaceae</taxon>
        <taxon>Camelineae</taxon>
        <taxon>Arabidopsis</taxon>
    </lineage>
</organism>
<sequence>MVSSETVRDFHLFTFSFQQRCKGIPSRRRHACVLCFLALCSTIAGKNRCDNGKTDVETSTLLLQDQSSSGNQGPRQSVAALTALTSGFNTSSGRTCSLELKLYQHFFMLCLGWEERKLAQ</sequence>
<evidence type="ECO:0000313" key="1">
    <source>
        <dbReference type="EMBL" id="CAE6074782.1"/>
    </source>
</evidence>
<protein>
    <submittedName>
        <fullName evidence="1">Uncharacterized protein</fullName>
    </submittedName>
</protein>